<dbReference type="AlphaFoldDB" id="A0A0D7BB48"/>
<dbReference type="EMBL" id="KN880527">
    <property type="protein sequence ID" value="KIY67399.1"/>
    <property type="molecule type" value="Genomic_DNA"/>
</dbReference>
<protein>
    <submittedName>
        <fullName evidence="2">Uncharacterized protein</fullName>
    </submittedName>
</protein>
<accession>A0A0D7BB48</accession>
<name>A0A0D7BB48_9AGAR</name>
<keyword evidence="3" id="KW-1185">Reference proteome</keyword>
<feature type="region of interest" description="Disordered" evidence="1">
    <location>
        <begin position="121"/>
        <end position="200"/>
    </location>
</feature>
<feature type="region of interest" description="Disordered" evidence="1">
    <location>
        <begin position="18"/>
        <end position="69"/>
    </location>
</feature>
<reference evidence="2 3" key="1">
    <citation type="journal article" date="2015" name="Fungal Genet. Biol.">
        <title>Evolution of novel wood decay mechanisms in Agaricales revealed by the genome sequences of Fistulina hepatica and Cylindrobasidium torrendii.</title>
        <authorList>
            <person name="Floudas D."/>
            <person name="Held B.W."/>
            <person name="Riley R."/>
            <person name="Nagy L.G."/>
            <person name="Koehler G."/>
            <person name="Ransdell A.S."/>
            <person name="Younus H."/>
            <person name="Chow J."/>
            <person name="Chiniquy J."/>
            <person name="Lipzen A."/>
            <person name="Tritt A."/>
            <person name="Sun H."/>
            <person name="Haridas S."/>
            <person name="LaButti K."/>
            <person name="Ohm R.A."/>
            <person name="Kues U."/>
            <person name="Blanchette R.A."/>
            <person name="Grigoriev I.V."/>
            <person name="Minto R.E."/>
            <person name="Hibbett D.S."/>
        </authorList>
    </citation>
    <scope>NUCLEOTIDE SEQUENCE [LARGE SCALE GENOMIC DNA]</scope>
    <source>
        <strain evidence="2 3">FP15055 ss-10</strain>
    </source>
</reference>
<proteinExistence type="predicted"/>
<dbReference type="Proteomes" id="UP000054007">
    <property type="component" value="Unassembled WGS sequence"/>
</dbReference>
<organism evidence="2 3">
    <name type="scientific">Cylindrobasidium torrendii FP15055 ss-10</name>
    <dbReference type="NCBI Taxonomy" id="1314674"/>
    <lineage>
        <taxon>Eukaryota</taxon>
        <taxon>Fungi</taxon>
        <taxon>Dikarya</taxon>
        <taxon>Basidiomycota</taxon>
        <taxon>Agaricomycotina</taxon>
        <taxon>Agaricomycetes</taxon>
        <taxon>Agaricomycetidae</taxon>
        <taxon>Agaricales</taxon>
        <taxon>Marasmiineae</taxon>
        <taxon>Physalacriaceae</taxon>
        <taxon>Cylindrobasidium</taxon>
    </lineage>
</organism>
<evidence type="ECO:0000256" key="1">
    <source>
        <dbReference type="SAM" id="MobiDB-lite"/>
    </source>
</evidence>
<gene>
    <name evidence="2" type="ORF">CYLTODRAFT_294355</name>
</gene>
<feature type="compositionally biased region" description="Pro residues" evidence="1">
    <location>
        <begin position="48"/>
        <end position="60"/>
    </location>
</feature>
<evidence type="ECO:0000313" key="2">
    <source>
        <dbReference type="EMBL" id="KIY67399.1"/>
    </source>
</evidence>
<feature type="region of interest" description="Disordered" evidence="1">
    <location>
        <begin position="243"/>
        <end position="281"/>
    </location>
</feature>
<evidence type="ECO:0000313" key="3">
    <source>
        <dbReference type="Proteomes" id="UP000054007"/>
    </source>
</evidence>
<sequence length="311" mass="33803">MPFTASETPERARVAFANRRLPLPFPSTPHPRYAPYTSGLTRVQPRSKTPPPRSTTPPHTPARAYAPLPALHTSIHPLCRPQTPPQSSIFTLPETPGFALAPFTARPMSPVQRQRSQLLTFTPQSGLPSPPASPSKPSSSSSKLSGLSSKVFGSLPKSFSSSSESSASSWSLKLPPISAPTEPLSPPPSPSKPSFWRAPTRADPLDKYWRDRKAFYVGHLEHVLHGPVHETDDDEREETAVALDVSAVDVSDKGAKQTGAGTEDEPAQGVEEPPLAVEDEPVDIETISEDDDTDSLWTPYAFFLLTRTLIF</sequence>
<feature type="compositionally biased region" description="Low complexity" evidence="1">
    <location>
        <begin position="135"/>
        <end position="182"/>
    </location>
</feature>